<protein>
    <submittedName>
        <fullName evidence="1">Uncharacterized protein</fullName>
    </submittedName>
</protein>
<dbReference type="AlphaFoldDB" id="A0AAN9QB33"/>
<name>A0AAN9QB33_CANGL</name>
<evidence type="ECO:0000313" key="2">
    <source>
        <dbReference type="Proteomes" id="UP001367508"/>
    </source>
</evidence>
<dbReference type="Proteomes" id="UP001367508">
    <property type="component" value="Unassembled WGS sequence"/>
</dbReference>
<evidence type="ECO:0000313" key="1">
    <source>
        <dbReference type="EMBL" id="KAK7331400.1"/>
    </source>
</evidence>
<sequence length="108" mass="11803">MIADIGIRPCIRVDAPLWGSIIDAQKAKKNVAQQKIESSLKSLNSERCGQRTGSPTPHVPVGKVKLILKCLAYINTPQPLLLVHSKRCSLDCTISVSSIFLKTYNSSL</sequence>
<proteinExistence type="predicted"/>
<reference evidence="1 2" key="1">
    <citation type="submission" date="2024-01" db="EMBL/GenBank/DDBJ databases">
        <title>The genomes of 5 underutilized Papilionoideae crops provide insights into root nodulation and disease resistanc.</title>
        <authorList>
            <person name="Jiang F."/>
        </authorList>
    </citation>
    <scope>NUCLEOTIDE SEQUENCE [LARGE SCALE GENOMIC DNA]</scope>
    <source>
        <strain evidence="1">LVBAO_FW01</strain>
        <tissue evidence="1">Leaves</tissue>
    </source>
</reference>
<organism evidence="1 2">
    <name type="scientific">Canavalia gladiata</name>
    <name type="common">Sword bean</name>
    <name type="synonym">Dolichos gladiatus</name>
    <dbReference type="NCBI Taxonomy" id="3824"/>
    <lineage>
        <taxon>Eukaryota</taxon>
        <taxon>Viridiplantae</taxon>
        <taxon>Streptophyta</taxon>
        <taxon>Embryophyta</taxon>
        <taxon>Tracheophyta</taxon>
        <taxon>Spermatophyta</taxon>
        <taxon>Magnoliopsida</taxon>
        <taxon>eudicotyledons</taxon>
        <taxon>Gunneridae</taxon>
        <taxon>Pentapetalae</taxon>
        <taxon>rosids</taxon>
        <taxon>fabids</taxon>
        <taxon>Fabales</taxon>
        <taxon>Fabaceae</taxon>
        <taxon>Papilionoideae</taxon>
        <taxon>50 kb inversion clade</taxon>
        <taxon>NPAAA clade</taxon>
        <taxon>indigoferoid/millettioid clade</taxon>
        <taxon>Phaseoleae</taxon>
        <taxon>Canavalia</taxon>
    </lineage>
</organism>
<keyword evidence="2" id="KW-1185">Reference proteome</keyword>
<comment type="caution">
    <text evidence="1">The sequence shown here is derived from an EMBL/GenBank/DDBJ whole genome shotgun (WGS) entry which is preliminary data.</text>
</comment>
<dbReference type="EMBL" id="JAYMYQ010000005">
    <property type="protein sequence ID" value="KAK7331400.1"/>
    <property type="molecule type" value="Genomic_DNA"/>
</dbReference>
<accession>A0AAN9QB33</accession>
<gene>
    <name evidence="1" type="ORF">VNO77_25624</name>
</gene>